<evidence type="ECO:0000256" key="3">
    <source>
        <dbReference type="SAM" id="MobiDB-lite"/>
    </source>
</evidence>
<dbReference type="EMBL" id="LN835306">
    <property type="protein sequence ID" value="CRH00932.1"/>
    <property type="molecule type" value="Genomic_DNA"/>
</dbReference>
<dbReference type="OMA" id="ADIMRIT"/>
<proteinExistence type="predicted"/>
<keyword evidence="4" id="KW-1133">Transmembrane helix</keyword>
<sequence length="336" mass="39064">MIFLKFIKSFTLVLLFLLYLNNIVYAYKIIMKEETSKNIVNEDHSHEEATFIKASEEEYTSKKEDEANEIDISSEENPTKHLPGNENSETVNEEGNDNISGGETDNSNEVKTTKENEVAFTEDLIKNMMKTRENEQQKTMKDILDNPEDILIIASSANSFFQKGKDLFMTDRDNSETIRNNLKKKNNEVKEAVNYIDEGIYKLEQIIMKVRFYTEVINNFIKFKSNYVCNYSKCGENARCYIVEKNKEECRCRANYIQDTNTDLFTCIPMNEKSCSVNNGYCDKNAECSITDNIIKCQCEDSFFGDGIFCVKNYQMKQSLCIFIIFLICLFQKYFV</sequence>
<dbReference type="SUPFAM" id="SSF57196">
    <property type="entry name" value="EGF/Laminin"/>
    <property type="match status" value="2"/>
</dbReference>
<evidence type="ECO:0000313" key="7">
    <source>
        <dbReference type="Proteomes" id="UP000220158"/>
    </source>
</evidence>
<keyword evidence="4" id="KW-0472">Membrane</keyword>
<evidence type="ECO:0000256" key="1">
    <source>
        <dbReference type="ARBA" id="ARBA00022536"/>
    </source>
</evidence>
<keyword evidence="1" id="KW-0245">EGF-like domain</keyword>
<keyword evidence="7" id="KW-1185">Reference proteome</keyword>
<dbReference type="Gene3D" id="2.10.25.10">
    <property type="entry name" value="Laminin"/>
    <property type="match status" value="1"/>
</dbReference>
<accession>A0A1J1HBY4</accession>
<dbReference type="AlphaFoldDB" id="A0A1J1HBY4"/>
<dbReference type="VEuPathDB" id="PlasmoDB:PRELSG_1128000"/>
<gene>
    <name evidence="6" type="primary">MSP10</name>
    <name evidence="6" type="ORF">PRELSG_1128000</name>
</gene>
<keyword evidence="4" id="KW-0812">Transmembrane</keyword>
<name>A0A1J1HBY4_PLARL</name>
<evidence type="ECO:0000256" key="4">
    <source>
        <dbReference type="SAM" id="Phobius"/>
    </source>
</evidence>
<dbReference type="RefSeq" id="XP_028533933.1">
    <property type="nucleotide sequence ID" value="XM_028677555.1"/>
</dbReference>
<feature type="transmembrane region" description="Helical" evidence="4">
    <location>
        <begin position="316"/>
        <end position="335"/>
    </location>
</feature>
<dbReference type="OrthoDB" id="286301at2759"/>
<dbReference type="Pfam" id="PF12947">
    <property type="entry name" value="EGF_3"/>
    <property type="match status" value="1"/>
</dbReference>
<feature type="compositionally biased region" description="Polar residues" evidence="3">
    <location>
        <begin position="97"/>
        <end position="110"/>
    </location>
</feature>
<keyword evidence="6" id="KW-0477">Merozoite</keyword>
<evidence type="ECO:0000259" key="5">
    <source>
        <dbReference type="Pfam" id="PF12947"/>
    </source>
</evidence>
<organism evidence="6 7">
    <name type="scientific">Plasmodium relictum</name>
    <dbReference type="NCBI Taxonomy" id="85471"/>
    <lineage>
        <taxon>Eukaryota</taxon>
        <taxon>Sar</taxon>
        <taxon>Alveolata</taxon>
        <taxon>Apicomplexa</taxon>
        <taxon>Aconoidasida</taxon>
        <taxon>Haemosporida</taxon>
        <taxon>Plasmodiidae</taxon>
        <taxon>Plasmodium</taxon>
        <taxon>Plasmodium (Haemamoeba)</taxon>
    </lineage>
</organism>
<feature type="region of interest" description="Disordered" evidence="3">
    <location>
        <begin position="57"/>
        <end position="112"/>
    </location>
</feature>
<dbReference type="Proteomes" id="UP000220158">
    <property type="component" value="Chromosome 11"/>
</dbReference>
<dbReference type="KEGG" id="prel:PRELSG_1128000"/>
<feature type="domain" description="NELL2-like EGF" evidence="5">
    <location>
        <begin position="275"/>
        <end position="310"/>
    </location>
</feature>
<dbReference type="InterPro" id="IPR024731">
    <property type="entry name" value="NELL2-like_EGF"/>
</dbReference>
<dbReference type="GeneID" id="39737059"/>
<evidence type="ECO:0000313" key="6">
    <source>
        <dbReference type="EMBL" id="CRH00932.1"/>
    </source>
</evidence>
<evidence type="ECO:0000256" key="2">
    <source>
        <dbReference type="ARBA" id="ARBA00023157"/>
    </source>
</evidence>
<keyword evidence="2" id="KW-1015">Disulfide bond</keyword>
<reference evidence="6 7" key="1">
    <citation type="submission" date="2015-04" db="EMBL/GenBank/DDBJ databases">
        <authorList>
            <consortium name="Pathogen Informatics"/>
        </authorList>
    </citation>
    <scope>NUCLEOTIDE SEQUENCE [LARGE SCALE GENOMIC DNA]</scope>
    <source>
        <strain evidence="6 7">SGS1</strain>
    </source>
</reference>
<protein>
    <submittedName>
        <fullName evidence="6">Merozoite surface protein 10, putative</fullName>
    </submittedName>
</protein>